<evidence type="ECO:0000313" key="1">
    <source>
        <dbReference type="EMBL" id="SIT51400.1"/>
    </source>
</evidence>
<organism evidence="1 2">
    <name type="scientific">Paraburkholderia piptadeniae</name>
    <dbReference type="NCBI Taxonomy" id="1701573"/>
    <lineage>
        <taxon>Bacteria</taxon>
        <taxon>Pseudomonadati</taxon>
        <taxon>Pseudomonadota</taxon>
        <taxon>Betaproteobacteria</taxon>
        <taxon>Burkholderiales</taxon>
        <taxon>Burkholderiaceae</taxon>
        <taxon>Paraburkholderia</taxon>
    </lineage>
</organism>
<proteinExistence type="predicted"/>
<dbReference type="EMBL" id="CYGY02000119">
    <property type="protein sequence ID" value="SIT51400.1"/>
    <property type="molecule type" value="Genomic_DNA"/>
</dbReference>
<reference evidence="1" key="1">
    <citation type="submission" date="2016-12" db="EMBL/GenBank/DDBJ databases">
        <authorList>
            <person name="Moulin L."/>
        </authorList>
    </citation>
    <scope>NUCLEOTIDE SEQUENCE [LARGE SCALE GENOMIC DNA]</scope>
    <source>
        <strain evidence="1">STM 7183</strain>
    </source>
</reference>
<gene>
    <name evidence="1" type="ORF">BN2476_1190028</name>
</gene>
<sequence length="57" mass="6329">MASVPWRRQPFHGLARPLTFPFYPSRAKGSVIGSCARLVEIKKVSPIPHLRISGRAS</sequence>
<dbReference type="AlphaFoldDB" id="A0A1N7SVG3"/>
<keyword evidence="2" id="KW-1185">Reference proteome</keyword>
<dbReference type="Proteomes" id="UP000195569">
    <property type="component" value="Unassembled WGS sequence"/>
</dbReference>
<evidence type="ECO:0000313" key="2">
    <source>
        <dbReference type="Proteomes" id="UP000195569"/>
    </source>
</evidence>
<name>A0A1N7SVG3_9BURK</name>
<comment type="caution">
    <text evidence="1">The sequence shown here is derived from an EMBL/GenBank/DDBJ whole genome shotgun (WGS) entry which is preliminary data.</text>
</comment>
<accession>A0A1N7SVG3</accession>
<protein>
    <submittedName>
        <fullName evidence="1">Uncharacterized protein</fullName>
    </submittedName>
</protein>